<organism evidence="5 6">
    <name type="scientific">Enterocloster hominis</name>
    <name type="common">ex Hitch et al. 2024</name>
    <dbReference type="NCBI Taxonomy" id="1917870"/>
    <lineage>
        <taxon>Bacteria</taxon>
        <taxon>Bacillati</taxon>
        <taxon>Bacillota</taxon>
        <taxon>Clostridia</taxon>
        <taxon>Lachnospirales</taxon>
        <taxon>Lachnospiraceae</taxon>
        <taxon>Enterocloster</taxon>
    </lineage>
</organism>
<name>A0ABV1D8C0_9FIRM</name>
<accession>A0ABV1D8C0</accession>
<dbReference type="PANTHER" id="PTHR43537:SF5">
    <property type="entry name" value="UXU OPERON TRANSCRIPTIONAL REGULATOR"/>
    <property type="match status" value="1"/>
</dbReference>
<dbReference type="PROSITE" id="PS50949">
    <property type="entry name" value="HTH_GNTR"/>
    <property type="match status" value="1"/>
</dbReference>
<dbReference type="SUPFAM" id="SSF46785">
    <property type="entry name" value="Winged helix' DNA-binding domain"/>
    <property type="match status" value="1"/>
</dbReference>
<dbReference type="EMBL" id="JBBMFM010000046">
    <property type="protein sequence ID" value="MEQ2425971.1"/>
    <property type="molecule type" value="Genomic_DNA"/>
</dbReference>
<dbReference type="PANTHER" id="PTHR43537">
    <property type="entry name" value="TRANSCRIPTIONAL REGULATOR, GNTR FAMILY"/>
    <property type="match status" value="1"/>
</dbReference>
<evidence type="ECO:0000313" key="5">
    <source>
        <dbReference type="EMBL" id="MEQ2425971.1"/>
    </source>
</evidence>
<dbReference type="Proteomes" id="UP001454086">
    <property type="component" value="Unassembled WGS sequence"/>
</dbReference>
<evidence type="ECO:0000256" key="1">
    <source>
        <dbReference type="ARBA" id="ARBA00023015"/>
    </source>
</evidence>
<dbReference type="InterPro" id="IPR036390">
    <property type="entry name" value="WH_DNA-bd_sf"/>
</dbReference>
<dbReference type="RefSeq" id="WP_025483019.1">
    <property type="nucleotide sequence ID" value="NZ_JAJFDX010000007.1"/>
</dbReference>
<sequence>MTDTITTVGNDLKNYAYNIIKERLINCTYAPGSILNEAHLTAGLKLSRTPVREAVSRLENEGFVKVIPKKGIYVTDILLSDVLQIYQIRLEFEPAILRLAASQLPKEEIQYFCQRFEHGEPDETTMDRIQLDTAMHLFIIEHCGNRYMVDVMHRVYDISSRIVYFVHQNHATVHIDAGENLEILKLLLEDNVDAATEKMKIHIEHCRMAALNYFYTIPQGAAPVQTYREKLYKKQ</sequence>
<dbReference type="Pfam" id="PF00392">
    <property type="entry name" value="GntR"/>
    <property type="match status" value="1"/>
</dbReference>
<feature type="domain" description="HTH gntR-type" evidence="4">
    <location>
        <begin position="10"/>
        <end position="77"/>
    </location>
</feature>
<keyword evidence="1" id="KW-0805">Transcription regulation</keyword>
<dbReference type="InterPro" id="IPR000524">
    <property type="entry name" value="Tscrpt_reg_HTH_GntR"/>
</dbReference>
<dbReference type="Pfam" id="PF07729">
    <property type="entry name" value="FCD"/>
    <property type="match status" value="1"/>
</dbReference>
<protein>
    <submittedName>
        <fullName evidence="5">GntR family transcriptional regulator</fullName>
    </submittedName>
</protein>
<dbReference type="SMART" id="SM00345">
    <property type="entry name" value="HTH_GNTR"/>
    <property type="match status" value="1"/>
</dbReference>
<evidence type="ECO:0000313" key="6">
    <source>
        <dbReference type="Proteomes" id="UP001454086"/>
    </source>
</evidence>
<gene>
    <name evidence="5" type="ORF">WMQ36_13400</name>
</gene>
<dbReference type="InterPro" id="IPR036388">
    <property type="entry name" value="WH-like_DNA-bd_sf"/>
</dbReference>
<reference evidence="5 6" key="1">
    <citation type="submission" date="2024-03" db="EMBL/GenBank/DDBJ databases">
        <title>Human intestinal bacterial collection.</title>
        <authorList>
            <person name="Pauvert C."/>
            <person name="Hitch T.C.A."/>
            <person name="Clavel T."/>
        </authorList>
    </citation>
    <scope>NUCLEOTIDE SEQUENCE [LARGE SCALE GENOMIC DNA]</scope>
    <source>
        <strain evidence="5 6">CLA-SR-H021</strain>
    </source>
</reference>
<dbReference type="InterPro" id="IPR011711">
    <property type="entry name" value="GntR_C"/>
</dbReference>
<dbReference type="InterPro" id="IPR008920">
    <property type="entry name" value="TF_FadR/GntR_C"/>
</dbReference>
<proteinExistence type="predicted"/>
<dbReference type="CDD" id="cd07377">
    <property type="entry name" value="WHTH_GntR"/>
    <property type="match status" value="1"/>
</dbReference>
<comment type="caution">
    <text evidence="5">The sequence shown here is derived from an EMBL/GenBank/DDBJ whole genome shotgun (WGS) entry which is preliminary data.</text>
</comment>
<keyword evidence="2" id="KW-0238">DNA-binding</keyword>
<keyword evidence="6" id="KW-1185">Reference proteome</keyword>
<dbReference type="SMART" id="SM00895">
    <property type="entry name" value="FCD"/>
    <property type="match status" value="1"/>
</dbReference>
<dbReference type="SUPFAM" id="SSF48008">
    <property type="entry name" value="GntR ligand-binding domain-like"/>
    <property type="match status" value="1"/>
</dbReference>
<evidence type="ECO:0000256" key="2">
    <source>
        <dbReference type="ARBA" id="ARBA00023125"/>
    </source>
</evidence>
<evidence type="ECO:0000259" key="4">
    <source>
        <dbReference type="PROSITE" id="PS50949"/>
    </source>
</evidence>
<evidence type="ECO:0000256" key="3">
    <source>
        <dbReference type="ARBA" id="ARBA00023163"/>
    </source>
</evidence>
<dbReference type="Gene3D" id="1.20.120.530">
    <property type="entry name" value="GntR ligand-binding domain-like"/>
    <property type="match status" value="1"/>
</dbReference>
<keyword evidence="3" id="KW-0804">Transcription</keyword>
<dbReference type="Gene3D" id="1.10.10.10">
    <property type="entry name" value="Winged helix-like DNA-binding domain superfamily/Winged helix DNA-binding domain"/>
    <property type="match status" value="1"/>
</dbReference>